<dbReference type="EMBL" id="FMZO01000004">
    <property type="protein sequence ID" value="SDC78670.1"/>
    <property type="molecule type" value="Genomic_DNA"/>
</dbReference>
<dbReference type="PANTHER" id="PTHR32060:SF30">
    <property type="entry name" value="CARBOXY-TERMINAL PROCESSING PROTEASE CTPA"/>
    <property type="match status" value="1"/>
</dbReference>
<dbReference type="GO" id="GO:0030288">
    <property type="term" value="C:outer membrane-bounded periplasmic space"/>
    <property type="evidence" value="ECO:0007669"/>
    <property type="project" value="TreeGrafter"/>
</dbReference>
<organism evidence="3 4">
    <name type="scientific">Niabella drilacis (strain DSM 25811 / CCM 8410 / CCUG 62505 / LMG 26954 / E90)</name>
    <dbReference type="NCBI Taxonomy" id="1285928"/>
    <lineage>
        <taxon>Bacteria</taxon>
        <taxon>Pseudomonadati</taxon>
        <taxon>Bacteroidota</taxon>
        <taxon>Chitinophagia</taxon>
        <taxon>Chitinophagales</taxon>
        <taxon>Chitinophagaceae</taxon>
        <taxon>Niabella</taxon>
    </lineage>
</organism>
<dbReference type="GO" id="GO:0007165">
    <property type="term" value="P:signal transduction"/>
    <property type="evidence" value="ECO:0007669"/>
    <property type="project" value="TreeGrafter"/>
</dbReference>
<dbReference type="GO" id="GO:0004175">
    <property type="term" value="F:endopeptidase activity"/>
    <property type="evidence" value="ECO:0007669"/>
    <property type="project" value="TreeGrafter"/>
</dbReference>
<name>A0A1G6PEK1_NIADE</name>
<evidence type="ECO:0000259" key="2">
    <source>
        <dbReference type="SMART" id="SM00245"/>
    </source>
</evidence>
<dbReference type="CDD" id="cd06567">
    <property type="entry name" value="Peptidase_S41"/>
    <property type="match status" value="1"/>
</dbReference>
<feature type="domain" description="Tail specific protease" evidence="2">
    <location>
        <begin position="228"/>
        <end position="461"/>
    </location>
</feature>
<keyword evidence="4" id="KW-1185">Reference proteome</keyword>
<dbReference type="SUPFAM" id="SSF49785">
    <property type="entry name" value="Galactose-binding domain-like"/>
    <property type="match status" value="1"/>
</dbReference>
<dbReference type="Proteomes" id="UP000198757">
    <property type="component" value="Unassembled WGS sequence"/>
</dbReference>
<dbReference type="InterPro" id="IPR003305">
    <property type="entry name" value="CenC_carb-bd"/>
</dbReference>
<dbReference type="Pfam" id="PF02018">
    <property type="entry name" value="CBM_4_9"/>
    <property type="match status" value="1"/>
</dbReference>
<dbReference type="InterPro" id="IPR005151">
    <property type="entry name" value="Tail-specific_protease"/>
</dbReference>
<sequence>MMKHIIITLLGTICTIAVFSQVRNGGFEDLQKNQPSAWFIQPQSGYTSSVDSMVRYSGARSFSISNATEKSAFQSFSQTVPLNIAGTKKIVIRAVLKTSGVAANASIWCQVWNDTKQIDFSNLAMQGQVLNGTNDWKEYSVSFIVQPDAKRLVLGGLLSGTGTVWFDDFSVTQVNFPSTPAEEPAAGFIEEVKKVIRKNALYSDSLNWKQIDETIGVISGGMKTSSDAKPVISYLVGQLRKAGDNHSFHMSVTASKNYTQPAKKLEDATSSLLPGNIGYISVPGFGSTNDSAMTVFAQKIQDLVRELDSKNKISGWIVDLRKNTGGNMYPMIAGLGPFLNKGYLGYFVRGRHKNPWSISGKGNKAWSGSAVVPAAYRLRNTSGKTAVLVGPSTASSGEFTTISFIGQSNTRLFGQPTAGYTTANSMFPLSDGSTLLLATTYAADRKKHNHIGPIIPDILVEQLKDKDADVEAATNWILEK</sequence>
<gene>
    <name evidence="3" type="ORF">SAMN04487894_10414</name>
</gene>
<dbReference type="InterPro" id="IPR008979">
    <property type="entry name" value="Galactose-bd-like_sf"/>
</dbReference>
<evidence type="ECO:0000313" key="3">
    <source>
        <dbReference type="EMBL" id="SDC78670.1"/>
    </source>
</evidence>
<dbReference type="OrthoDB" id="7314861at2"/>
<dbReference type="AlphaFoldDB" id="A0A1G6PEK1"/>
<dbReference type="InterPro" id="IPR029045">
    <property type="entry name" value="ClpP/crotonase-like_dom_sf"/>
</dbReference>
<dbReference type="STRING" id="1285928.SAMN04487894_10414"/>
<proteinExistence type="predicted"/>
<dbReference type="Pfam" id="PF03572">
    <property type="entry name" value="Peptidase_S41"/>
    <property type="match status" value="1"/>
</dbReference>
<dbReference type="Gene3D" id="3.90.226.10">
    <property type="entry name" value="2-enoyl-CoA Hydratase, Chain A, domain 1"/>
    <property type="match status" value="1"/>
</dbReference>
<dbReference type="GO" id="GO:0006508">
    <property type="term" value="P:proteolysis"/>
    <property type="evidence" value="ECO:0007669"/>
    <property type="project" value="InterPro"/>
</dbReference>
<evidence type="ECO:0000313" key="4">
    <source>
        <dbReference type="Proteomes" id="UP000198757"/>
    </source>
</evidence>
<protein>
    <submittedName>
        <fullName evidence="3">Carbohydrate binding domain-containing protein</fullName>
    </submittedName>
</protein>
<dbReference type="GO" id="GO:0008236">
    <property type="term" value="F:serine-type peptidase activity"/>
    <property type="evidence" value="ECO:0007669"/>
    <property type="project" value="InterPro"/>
</dbReference>
<keyword evidence="1" id="KW-0378">Hydrolase</keyword>
<dbReference type="GO" id="GO:0016798">
    <property type="term" value="F:hydrolase activity, acting on glycosyl bonds"/>
    <property type="evidence" value="ECO:0007669"/>
    <property type="project" value="InterPro"/>
</dbReference>
<dbReference type="Gene3D" id="2.60.120.260">
    <property type="entry name" value="Galactose-binding domain-like"/>
    <property type="match status" value="1"/>
</dbReference>
<dbReference type="PANTHER" id="PTHR32060">
    <property type="entry name" value="TAIL-SPECIFIC PROTEASE"/>
    <property type="match status" value="1"/>
</dbReference>
<dbReference type="SUPFAM" id="SSF52096">
    <property type="entry name" value="ClpP/crotonase"/>
    <property type="match status" value="1"/>
</dbReference>
<reference evidence="4" key="1">
    <citation type="submission" date="2016-10" db="EMBL/GenBank/DDBJ databases">
        <authorList>
            <person name="Varghese N."/>
            <person name="Submissions S."/>
        </authorList>
    </citation>
    <scope>NUCLEOTIDE SEQUENCE [LARGE SCALE GENOMIC DNA]</scope>
    <source>
        <strain evidence="4">DSM 25811 / CCM 8410 / LMG 26954 / E90</strain>
    </source>
</reference>
<accession>A0A1G6PEK1</accession>
<dbReference type="RefSeq" id="WP_090389649.1">
    <property type="nucleotide sequence ID" value="NZ_FMZO01000004.1"/>
</dbReference>
<dbReference type="SMART" id="SM00245">
    <property type="entry name" value="TSPc"/>
    <property type="match status" value="1"/>
</dbReference>
<evidence type="ECO:0000256" key="1">
    <source>
        <dbReference type="ARBA" id="ARBA00022801"/>
    </source>
</evidence>